<dbReference type="GO" id="GO:0051304">
    <property type="term" value="P:chromosome separation"/>
    <property type="evidence" value="ECO:0007669"/>
    <property type="project" value="InterPro"/>
</dbReference>
<feature type="region of interest" description="Disordered" evidence="5">
    <location>
        <begin position="223"/>
        <end position="264"/>
    </location>
</feature>
<proteinExistence type="predicted"/>
<evidence type="ECO:0000256" key="2">
    <source>
        <dbReference type="ARBA" id="ARBA00022618"/>
    </source>
</evidence>
<evidence type="ECO:0000256" key="3">
    <source>
        <dbReference type="ARBA" id="ARBA00022829"/>
    </source>
</evidence>
<dbReference type="STRING" id="637679.GCA_001550055_02535"/>
<evidence type="ECO:0000256" key="1">
    <source>
        <dbReference type="ARBA" id="ARBA00022490"/>
    </source>
</evidence>
<evidence type="ECO:0000313" key="7">
    <source>
        <dbReference type="Proteomes" id="UP000183685"/>
    </source>
</evidence>
<dbReference type="PANTHER" id="PTHR34298">
    <property type="entry name" value="SEGREGATION AND CONDENSATION PROTEIN B"/>
    <property type="match status" value="1"/>
</dbReference>
<keyword evidence="7" id="KW-1185">Reference proteome</keyword>
<evidence type="ECO:0000256" key="4">
    <source>
        <dbReference type="ARBA" id="ARBA00023306"/>
    </source>
</evidence>
<keyword evidence="3" id="KW-0159">Chromosome partition</keyword>
<dbReference type="GO" id="GO:0051301">
    <property type="term" value="P:cell division"/>
    <property type="evidence" value="ECO:0007669"/>
    <property type="project" value="UniProtKB-KW"/>
</dbReference>
<protein>
    <submittedName>
        <fullName evidence="6">Condensin subunit ScpB</fullName>
    </submittedName>
</protein>
<dbReference type="Proteomes" id="UP000183685">
    <property type="component" value="Unassembled WGS sequence"/>
</dbReference>
<feature type="compositionally biased region" description="Acidic residues" evidence="5">
    <location>
        <begin position="236"/>
        <end position="264"/>
    </location>
</feature>
<dbReference type="InterPro" id="IPR036388">
    <property type="entry name" value="WH-like_DNA-bd_sf"/>
</dbReference>
<dbReference type="PANTHER" id="PTHR34298:SF2">
    <property type="entry name" value="SEGREGATION AND CONDENSATION PROTEIN B"/>
    <property type="match status" value="1"/>
</dbReference>
<evidence type="ECO:0000256" key="5">
    <source>
        <dbReference type="SAM" id="MobiDB-lite"/>
    </source>
</evidence>
<name>A0A1G6VQL0_9PROT</name>
<dbReference type="Pfam" id="PF04079">
    <property type="entry name" value="SMC_ScpB"/>
    <property type="match status" value="1"/>
</dbReference>
<keyword evidence="1" id="KW-0963">Cytoplasm</keyword>
<keyword evidence="4" id="KW-0131">Cell cycle</keyword>
<keyword evidence="2" id="KW-0132">Cell division</keyword>
<gene>
    <name evidence="6" type="ORF">SAMN04488071_0820</name>
</gene>
<evidence type="ECO:0000313" key="6">
    <source>
        <dbReference type="EMBL" id="SDD55868.1"/>
    </source>
</evidence>
<dbReference type="InterPro" id="IPR005234">
    <property type="entry name" value="ScpB_csome_segregation"/>
</dbReference>
<dbReference type="AlphaFoldDB" id="A0A1G6VQL0"/>
<dbReference type="RefSeq" id="WP_068305596.1">
    <property type="nucleotide sequence ID" value="NZ_FNAK01000002.1"/>
</dbReference>
<reference evidence="6 7" key="1">
    <citation type="submission" date="2016-10" db="EMBL/GenBank/DDBJ databases">
        <authorList>
            <person name="de Groot N.N."/>
        </authorList>
    </citation>
    <scope>NUCLEOTIDE SEQUENCE [LARGE SCALE GENOMIC DNA]</scope>
    <source>
        <strain evidence="6 7">CGMCC 1.9109</strain>
    </source>
</reference>
<dbReference type="OrthoDB" id="9806226at2"/>
<accession>A0A1G6VQL0</accession>
<dbReference type="InterPro" id="IPR036390">
    <property type="entry name" value="WH_DNA-bd_sf"/>
</dbReference>
<organism evidence="6 7">
    <name type="scientific">Kordiimonas lacus</name>
    <dbReference type="NCBI Taxonomy" id="637679"/>
    <lineage>
        <taxon>Bacteria</taxon>
        <taxon>Pseudomonadati</taxon>
        <taxon>Pseudomonadota</taxon>
        <taxon>Alphaproteobacteria</taxon>
        <taxon>Kordiimonadales</taxon>
        <taxon>Kordiimonadaceae</taxon>
        <taxon>Kordiimonas</taxon>
    </lineage>
</organism>
<dbReference type="SUPFAM" id="SSF46785">
    <property type="entry name" value="Winged helix' DNA-binding domain"/>
    <property type="match status" value="2"/>
</dbReference>
<sequence length="264" mass="28636">MQETETKQVATDPEVIVQHRRMVEAVLFASENPLSVDDIAERLPDGVDVEAHIEGLTETYATSGVNLVRLAGKFLFRTAEDLSFLLRREVDEPRKLSRAAVETMAIIAYHQPVTRAEIEEIRGVSISKGTLDVLMEAGWVRMMGRKRTPGRPVTYGTTEDFLVHFGIETIKDLPGVQELKAAGLLDSVDMALEKMGGMPDPSKSLEEAEGQIDLEEAIAAKERATLAGADASGMPEDGDTDAGDADGMDDGDANMDADTENNMA</sequence>
<dbReference type="NCBIfam" id="TIGR00281">
    <property type="entry name" value="SMC-Scp complex subunit ScpB"/>
    <property type="match status" value="1"/>
</dbReference>
<dbReference type="Gene3D" id="1.10.10.10">
    <property type="entry name" value="Winged helix-like DNA-binding domain superfamily/Winged helix DNA-binding domain"/>
    <property type="match status" value="2"/>
</dbReference>
<dbReference type="EMBL" id="FNAK01000002">
    <property type="protein sequence ID" value="SDD55868.1"/>
    <property type="molecule type" value="Genomic_DNA"/>
</dbReference>